<dbReference type="PRINTS" id="PR00625">
    <property type="entry name" value="JDOMAIN"/>
</dbReference>
<dbReference type="SUPFAM" id="SSF46565">
    <property type="entry name" value="Chaperone J-domain"/>
    <property type="match status" value="1"/>
</dbReference>
<dbReference type="Pfam" id="PF00226">
    <property type="entry name" value="DnaJ"/>
    <property type="match status" value="1"/>
</dbReference>
<dbReference type="SMART" id="SM00271">
    <property type="entry name" value="DnaJ"/>
    <property type="match status" value="1"/>
</dbReference>
<dbReference type="InterPro" id="IPR001623">
    <property type="entry name" value="DnaJ_domain"/>
</dbReference>
<dbReference type="AlphaFoldDB" id="A0A444YR32"/>
<accession>A0A444YR32</accession>
<dbReference type="SUPFAM" id="SSF81383">
    <property type="entry name" value="F-box domain"/>
    <property type="match status" value="1"/>
</dbReference>
<dbReference type="CDD" id="cd22159">
    <property type="entry name" value="F-box_AtTIR1-like"/>
    <property type="match status" value="1"/>
</dbReference>
<dbReference type="PANTHER" id="PTHR44916">
    <property type="entry name" value="CHAPERONE DNAJ-DOMAIN SUPERFAMILY PROTEIN-RELATED"/>
    <property type="match status" value="1"/>
</dbReference>
<dbReference type="CDD" id="cd06257">
    <property type="entry name" value="DnaJ"/>
    <property type="match status" value="1"/>
</dbReference>
<proteinExistence type="predicted"/>
<dbReference type="InterPro" id="IPR032675">
    <property type="entry name" value="LRR_dom_sf"/>
</dbReference>
<dbReference type="Proteomes" id="UP000289738">
    <property type="component" value="Chromosome B06"/>
</dbReference>
<gene>
    <name evidence="2" type="ORF">Ahy_B06g084077</name>
</gene>
<dbReference type="STRING" id="3818.A0A444YR32"/>
<comment type="caution">
    <text evidence="2">The sequence shown here is derived from an EMBL/GenBank/DDBJ whole genome shotgun (WGS) entry which is preliminary data.</text>
</comment>
<feature type="domain" description="J" evidence="1">
    <location>
        <begin position="115"/>
        <end position="183"/>
    </location>
</feature>
<dbReference type="Gene3D" id="1.20.1280.50">
    <property type="match status" value="1"/>
</dbReference>
<reference evidence="2 3" key="1">
    <citation type="submission" date="2019-01" db="EMBL/GenBank/DDBJ databases">
        <title>Sequencing of cultivated peanut Arachis hypogaea provides insights into genome evolution and oil improvement.</title>
        <authorList>
            <person name="Chen X."/>
        </authorList>
    </citation>
    <scope>NUCLEOTIDE SEQUENCE [LARGE SCALE GENOMIC DNA]</scope>
    <source>
        <strain evidence="3">cv. Fuhuasheng</strain>
        <tissue evidence="2">Leaves</tissue>
    </source>
</reference>
<dbReference type="FunFam" id="1.20.1280.50:FF:000006">
    <property type="entry name" value="Transport inhibitor response 1"/>
    <property type="match status" value="1"/>
</dbReference>
<dbReference type="EMBL" id="SDMP01000016">
    <property type="protein sequence ID" value="RYR04365.1"/>
    <property type="molecule type" value="Genomic_DNA"/>
</dbReference>
<name>A0A444YR32_ARAHY</name>
<dbReference type="InterPro" id="IPR036047">
    <property type="entry name" value="F-box-like_dom_sf"/>
</dbReference>
<dbReference type="Pfam" id="PF18511">
    <property type="entry name" value="F-box_5"/>
    <property type="match status" value="1"/>
</dbReference>
<evidence type="ECO:0000313" key="3">
    <source>
        <dbReference type="Proteomes" id="UP000289738"/>
    </source>
</evidence>
<dbReference type="InterPro" id="IPR041567">
    <property type="entry name" value="COI1_F-box"/>
</dbReference>
<dbReference type="Gene3D" id="3.80.10.10">
    <property type="entry name" value="Ribonuclease Inhibitor"/>
    <property type="match status" value="1"/>
</dbReference>
<sequence>MLPDEVLEHVIGMLKSRKDRSSVSLVCKEWYNAERWSRRNVFIGNCYSVSPEILTRRFPNIRSVILKGKPRFSDFNLVPANWGADIHFWLVVFAEKYPFLEELKLKRMTVTDESLKFLVLGVERTASQQEIKKAYYKLALRLHPDKNPVSRVEPRAKAKFQQLKNVISILGDEEKRAIYDKISCVDDANLAGDVVKNLHNYFRTMYKKVVCVDPDFVLISCRTVLICIYKVTEADIEEFEANYRGSDSEKNDLIDLYKKCRSSVDPKEKQNDFEIGQSYIDKAVSLEGLSPRVPLYKVTKRNEPCFFTTYFPWDHAKASVQGNSFQKKVTLLFGIRHAVEV</sequence>
<keyword evidence="3" id="KW-1185">Reference proteome</keyword>
<evidence type="ECO:0000313" key="2">
    <source>
        <dbReference type="EMBL" id="RYR04365.1"/>
    </source>
</evidence>
<dbReference type="Gene3D" id="3.40.20.10">
    <property type="entry name" value="Severin"/>
    <property type="match status" value="1"/>
</dbReference>
<dbReference type="InterPro" id="IPR041101">
    <property type="entry name" value="Transp_inhibit"/>
</dbReference>
<protein>
    <recommendedName>
        <fullName evidence="1">J domain-containing protein</fullName>
    </recommendedName>
</protein>
<dbReference type="InterPro" id="IPR029006">
    <property type="entry name" value="ADF-H/Gelsolin-like_dom_sf"/>
</dbReference>
<dbReference type="Gene3D" id="1.10.287.110">
    <property type="entry name" value="DnaJ domain"/>
    <property type="match status" value="1"/>
</dbReference>
<dbReference type="PROSITE" id="PS50076">
    <property type="entry name" value="DNAJ_2"/>
    <property type="match status" value="1"/>
</dbReference>
<dbReference type="InterPro" id="IPR042977">
    <property type="entry name" value="AtJ6-like"/>
</dbReference>
<dbReference type="Pfam" id="PF18791">
    <property type="entry name" value="Transp_inhibit"/>
    <property type="match status" value="1"/>
</dbReference>
<dbReference type="PANTHER" id="PTHR44916:SF1">
    <property type="entry name" value="CHAPERONE DNAJ-DOMAIN SUPERFAMILY PROTEIN-RELATED"/>
    <property type="match status" value="1"/>
</dbReference>
<organism evidence="2 3">
    <name type="scientific">Arachis hypogaea</name>
    <name type="common">Peanut</name>
    <dbReference type="NCBI Taxonomy" id="3818"/>
    <lineage>
        <taxon>Eukaryota</taxon>
        <taxon>Viridiplantae</taxon>
        <taxon>Streptophyta</taxon>
        <taxon>Embryophyta</taxon>
        <taxon>Tracheophyta</taxon>
        <taxon>Spermatophyta</taxon>
        <taxon>Magnoliopsida</taxon>
        <taxon>eudicotyledons</taxon>
        <taxon>Gunneridae</taxon>
        <taxon>Pentapetalae</taxon>
        <taxon>rosids</taxon>
        <taxon>fabids</taxon>
        <taxon>Fabales</taxon>
        <taxon>Fabaceae</taxon>
        <taxon>Papilionoideae</taxon>
        <taxon>50 kb inversion clade</taxon>
        <taxon>dalbergioids sensu lato</taxon>
        <taxon>Dalbergieae</taxon>
        <taxon>Pterocarpus clade</taxon>
        <taxon>Arachis</taxon>
    </lineage>
</organism>
<dbReference type="InterPro" id="IPR036869">
    <property type="entry name" value="J_dom_sf"/>
</dbReference>
<evidence type="ECO:0000259" key="1">
    <source>
        <dbReference type="PROSITE" id="PS50076"/>
    </source>
</evidence>